<keyword evidence="1" id="KW-0472">Membrane</keyword>
<proteinExistence type="predicted"/>
<dbReference type="InterPro" id="IPR003599">
    <property type="entry name" value="Ig_sub"/>
</dbReference>
<feature type="domain" description="Ig-like" evidence="3">
    <location>
        <begin position="18"/>
        <end position="128"/>
    </location>
</feature>
<feature type="transmembrane region" description="Helical" evidence="1">
    <location>
        <begin position="146"/>
        <end position="167"/>
    </location>
</feature>
<feature type="chain" id="PRO_5044842038" description="Ig-like domain-containing protein" evidence="2">
    <location>
        <begin position="24"/>
        <end position="234"/>
    </location>
</feature>
<dbReference type="EMBL" id="JBHFQA010000021">
    <property type="protein sequence ID" value="KAL2080313.1"/>
    <property type="molecule type" value="Genomic_DNA"/>
</dbReference>
<dbReference type="Proteomes" id="UP001591681">
    <property type="component" value="Unassembled WGS sequence"/>
</dbReference>
<keyword evidence="2" id="KW-0732">Signal</keyword>
<keyword evidence="5" id="KW-1185">Reference proteome</keyword>
<evidence type="ECO:0000259" key="3">
    <source>
        <dbReference type="PROSITE" id="PS50835"/>
    </source>
</evidence>
<dbReference type="Gene3D" id="2.60.40.10">
    <property type="entry name" value="Immunoglobulins"/>
    <property type="match status" value="1"/>
</dbReference>
<evidence type="ECO:0000256" key="1">
    <source>
        <dbReference type="SAM" id="Phobius"/>
    </source>
</evidence>
<dbReference type="InterPro" id="IPR007110">
    <property type="entry name" value="Ig-like_dom"/>
</dbReference>
<keyword evidence="1" id="KW-1133">Transmembrane helix</keyword>
<dbReference type="InterPro" id="IPR036179">
    <property type="entry name" value="Ig-like_dom_sf"/>
</dbReference>
<protein>
    <recommendedName>
        <fullName evidence="3">Ig-like domain-containing protein</fullName>
    </recommendedName>
</protein>
<dbReference type="Pfam" id="PF07686">
    <property type="entry name" value="V-set"/>
    <property type="match status" value="1"/>
</dbReference>
<accession>A0ABD1J315</accession>
<evidence type="ECO:0000256" key="2">
    <source>
        <dbReference type="SAM" id="SignalP"/>
    </source>
</evidence>
<keyword evidence="1" id="KW-0812">Transmembrane</keyword>
<comment type="caution">
    <text evidence="4">The sequence shown here is derived from an EMBL/GenBank/DDBJ whole genome shotgun (WGS) entry which is preliminary data.</text>
</comment>
<dbReference type="SUPFAM" id="SSF48726">
    <property type="entry name" value="Immunoglobulin"/>
    <property type="match status" value="1"/>
</dbReference>
<dbReference type="InterPro" id="IPR013783">
    <property type="entry name" value="Ig-like_fold"/>
</dbReference>
<reference evidence="4 5" key="1">
    <citation type="submission" date="2024-09" db="EMBL/GenBank/DDBJ databases">
        <title>A chromosome-level genome assembly of Gray's grenadier anchovy, Coilia grayii.</title>
        <authorList>
            <person name="Fu Z."/>
        </authorList>
    </citation>
    <scope>NUCLEOTIDE SEQUENCE [LARGE SCALE GENOMIC DNA]</scope>
    <source>
        <strain evidence="4">G4</strain>
        <tissue evidence="4">Muscle</tissue>
    </source>
</reference>
<dbReference type="InterPro" id="IPR013106">
    <property type="entry name" value="Ig_V-set"/>
</dbReference>
<dbReference type="SMART" id="SM00406">
    <property type="entry name" value="IGv"/>
    <property type="match status" value="1"/>
</dbReference>
<feature type="signal peptide" evidence="2">
    <location>
        <begin position="1"/>
        <end position="23"/>
    </location>
</feature>
<evidence type="ECO:0000313" key="5">
    <source>
        <dbReference type="Proteomes" id="UP001591681"/>
    </source>
</evidence>
<dbReference type="AlphaFoldDB" id="A0ABD1J315"/>
<dbReference type="PROSITE" id="PS50835">
    <property type="entry name" value="IG_LIKE"/>
    <property type="match status" value="1"/>
</dbReference>
<dbReference type="SMART" id="SM00409">
    <property type="entry name" value="IG"/>
    <property type="match status" value="1"/>
</dbReference>
<name>A0ABD1J315_9TELE</name>
<gene>
    <name evidence="4" type="ORF">ACEWY4_024106</name>
</gene>
<sequence>MKHCVAFTLNLLLLCAGQDLSAASSETYIVQPNDNVTLPCNTSQVASKIDTVSWLHQREDELKPVMINLEFLKISKAYTITQEDNPRATVEGETGNLVITEVNKSDLGVYHCLIRRADKAFIAEASIRLSFTAAADIGARGSSVCWALLACVGLASAFMGALVTFCINHRLVLVKSANPNTDTTANNDVKGVDVHYASVKCQGIKGWQQQHRAPDVTYATVAHHCPGHNNGLVC</sequence>
<organism evidence="4 5">
    <name type="scientific">Coilia grayii</name>
    <name type="common">Gray's grenadier anchovy</name>
    <dbReference type="NCBI Taxonomy" id="363190"/>
    <lineage>
        <taxon>Eukaryota</taxon>
        <taxon>Metazoa</taxon>
        <taxon>Chordata</taxon>
        <taxon>Craniata</taxon>
        <taxon>Vertebrata</taxon>
        <taxon>Euteleostomi</taxon>
        <taxon>Actinopterygii</taxon>
        <taxon>Neopterygii</taxon>
        <taxon>Teleostei</taxon>
        <taxon>Clupei</taxon>
        <taxon>Clupeiformes</taxon>
        <taxon>Clupeoidei</taxon>
        <taxon>Engraulidae</taxon>
        <taxon>Coilinae</taxon>
        <taxon>Coilia</taxon>
    </lineage>
</organism>
<evidence type="ECO:0000313" key="4">
    <source>
        <dbReference type="EMBL" id="KAL2080313.1"/>
    </source>
</evidence>